<dbReference type="KEGG" id="palb:EJC50_21100"/>
<evidence type="ECO:0000313" key="3">
    <source>
        <dbReference type="EMBL" id="AZN41894.1"/>
    </source>
</evidence>
<evidence type="ECO:0000313" key="4">
    <source>
        <dbReference type="Proteomes" id="UP000272528"/>
    </source>
</evidence>
<accession>A0A3S9A8A1</accession>
<sequence length="433" mass="48891">MCALEGTLFMSKTTSLFTLQSSDKRLEEAVSWAKEQALAYASDSDPVGPWYEAALPGREAFCMRDVAHMSTGAAALGLSAHTKNMLLKFAENISESKDWCTFWEITREGLPCPDDYASDDNFWYNLPANFDIIACCFRMHLWSRDKNYLNDERLLSFYEKSLNEYVRRWDRDGDGIPDHVRGEGRRGIASYVEDALTPKVGGDLVAAQYAAYAAYSEMAKLMGWPEKAEHYARLAERLQKTYEEEWWSEKDGRFSAAILQDGSYHSEYYLSAQYLPIYFGLIATEAKRRAAVNDIKRNGVSNIEEMSHLPDVYYAVGEKEEAYRIMLQLCDKQMKRREYPEVSYSVIGNVVTGLLGIKPCADQAALEIAPQLPEGLEWVSVGGVAVLDNWIDVEVRDGHVNVRNAQGPSIRVRSGGVEQLLAEGETSSFDIRM</sequence>
<feature type="domain" description="Glycoside hydrolase family 65 C-terminal" evidence="1">
    <location>
        <begin position="365"/>
        <end position="416"/>
    </location>
</feature>
<name>A0A3S9A8A1_9BACL</name>
<reference evidence="4" key="1">
    <citation type="submission" date="2018-12" db="EMBL/GenBank/DDBJ databases">
        <title>Genome sequence of Peanibacillus sp.</title>
        <authorList>
            <person name="Subramani G."/>
            <person name="Srinivasan S."/>
            <person name="Kim M.K."/>
        </authorList>
    </citation>
    <scope>NUCLEOTIDE SEQUENCE [LARGE SCALE GENOMIC DNA]</scope>
    <source>
        <strain evidence="4">18JY67-1</strain>
    </source>
</reference>
<dbReference type="Pfam" id="PF03633">
    <property type="entry name" value="Glyco_hydro_65C"/>
    <property type="match status" value="1"/>
</dbReference>
<dbReference type="GO" id="GO:0005975">
    <property type="term" value="P:carbohydrate metabolic process"/>
    <property type="evidence" value="ECO:0007669"/>
    <property type="project" value="InterPro"/>
</dbReference>
<dbReference type="Gene3D" id="1.50.10.10">
    <property type="match status" value="1"/>
</dbReference>
<evidence type="ECO:0000259" key="2">
    <source>
        <dbReference type="Pfam" id="PF17389"/>
    </source>
</evidence>
<evidence type="ECO:0000259" key="1">
    <source>
        <dbReference type="Pfam" id="PF03633"/>
    </source>
</evidence>
<dbReference type="Pfam" id="PF17389">
    <property type="entry name" value="Bac_rhamnosid6H"/>
    <property type="match status" value="1"/>
</dbReference>
<dbReference type="OrthoDB" id="2481603at2"/>
<gene>
    <name evidence="3" type="ORF">EJC50_21100</name>
</gene>
<dbReference type="SUPFAM" id="SSF48208">
    <property type="entry name" value="Six-hairpin glycosidases"/>
    <property type="match status" value="1"/>
</dbReference>
<keyword evidence="4" id="KW-1185">Reference proteome</keyword>
<dbReference type="Proteomes" id="UP000272528">
    <property type="component" value="Chromosome"/>
</dbReference>
<dbReference type="EMBL" id="CP034437">
    <property type="protein sequence ID" value="AZN41894.1"/>
    <property type="molecule type" value="Genomic_DNA"/>
</dbReference>
<dbReference type="InterPro" id="IPR008928">
    <property type="entry name" value="6-hairpin_glycosidase_sf"/>
</dbReference>
<dbReference type="InterPro" id="IPR012341">
    <property type="entry name" value="6hp_glycosidase-like_sf"/>
</dbReference>
<dbReference type="AlphaFoldDB" id="A0A3S9A8A1"/>
<protein>
    <submittedName>
        <fullName evidence="3">Uncharacterized protein</fullName>
    </submittedName>
</protein>
<proteinExistence type="predicted"/>
<dbReference type="InterPro" id="IPR005194">
    <property type="entry name" value="Glyco_hydro_65_C"/>
</dbReference>
<organism evidence="3 4">
    <name type="scientific">Paenibacillus albus</name>
    <dbReference type="NCBI Taxonomy" id="2495582"/>
    <lineage>
        <taxon>Bacteria</taxon>
        <taxon>Bacillati</taxon>
        <taxon>Bacillota</taxon>
        <taxon>Bacilli</taxon>
        <taxon>Bacillales</taxon>
        <taxon>Paenibacillaceae</taxon>
        <taxon>Paenibacillus</taxon>
    </lineage>
</organism>
<dbReference type="InterPro" id="IPR035396">
    <property type="entry name" value="Bac_rhamnosid6H"/>
</dbReference>
<feature type="domain" description="Alpha-L-rhamnosidase six-hairpin glycosidase" evidence="2">
    <location>
        <begin position="148"/>
        <end position="326"/>
    </location>
</feature>